<dbReference type="GO" id="GO:0046872">
    <property type="term" value="F:metal ion binding"/>
    <property type="evidence" value="ECO:0007669"/>
    <property type="project" value="InterPro"/>
</dbReference>
<dbReference type="InterPro" id="IPR036163">
    <property type="entry name" value="HMA_dom_sf"/>
</dbReference>
<proteinExistence type="predicted"/>
<dbReference type="SUPFAM" id="SSF55008">
    <property type="entry name" value="HMA, heavy metal-associated domain"/>
    <property type="match status" value="1"/>
</dbReference>
<name>A0A2T0ALX0_9CLOT</name>
<sequence length="76" mass="8693">MKKHTVKFKQENILCHRCVINAAKALSQIKGVLGFNIDIDSKIVQVMYIDNKISKEIIKEVINDSIIGRKTKLVLR</sequence>
<evidence type="ECO:0000313" key="2">
    <source>
        <dbReference type="EMBL" id="PRR69761.1"/>
    </source>
</evidence>
<comment type="caution">
    <text evidence="2">The sequence shown here is derived from an EMBL/GenBank/DDBJ whole genome shotgun (WGS) entry which is preliminary data.</text>
</comment>
<feature type="domain" description="HMA" evidence="1">
    <location>
        <begin position="4"/>
        <end position="70"/>
    </location>
</feature>
<gene>
    <name evidence="2" type="ORF">CPAL_24050</name>
</gene>
<dbReference type="OrthoDB" id="1932663at2"/>
<reference evidence="2 3" key="1">
    <citation type="submission" date="2018-03" db="EMBL/GenBank/DDBJ databases">
        <title>Genome sequence of Clostridium thermopalmarium DSM 5974.</title>
        <authorList>
            <person name="Poehlein A."/>
            <person name="Daniel R."/>
        </authorList>
    </citation>
    <scope>NUCLEOTIDE SEQUENCE [LARGE SCALE GENOMIC DNA]</scope>
    <source>
        <strain evidence="2 3">DSM 5974</strain>
    </source>
</reference>
<evidence type="ECO:0000259" key="1">
    <source>
        <dbReference type="PROSITE" id="PS50846"/>
    </source>
</evidence>
<keyword evidence="3" id="KW-1185">Reference proteome</keyword>
<dbReference type="Pfam" id="PF00403">
    <property type="entry name" value="HMA"/>
    <property type="match status" value="1"/>
</dbReference>
<protein>
    <submittedName>
        <fullName evidence="2">Heavy-metal-associated domain protein</fullName>
    </submittedName>
</protein>
<dbReference type="InterPro" id="IPR006121">
    <property type="entry name" value="HMA_dom"/>
</dbReference>
<dbReference type="PROSITE" id="PS50846">
    <property type="entry name" value="HMA_2"/>
    <property type="match status" value="1"/>
</dbReference>
<dbReference type="EMBL" id="PVXN01000061">
    <property type="protein sequence ID" value="PRR69761.1"/>
    <property type="molecule type" value="Genomic_DNA"/>
</dbReference>
<dbReference type="Proteomes" id="UP000239614">
    <property type="component" value="Unassembled WGS sequence"/>
</dbReference>
<organism evidence="2 3">
    <name type="scientific">Clostridium thermopalmarium DSM 5974</name>
    <dbReference type="NCBI Taxonomy" id="1121340"/>
    <lineage>
        <taxon>Bacteria</taxon>
        <taxon>Bacillati</taxon>
        <taxon>Bacillota</taxon>
        <taxon>Clostridia</taxon>
        <taxon>Eubacteriales</taxon>
        <taxon>Clostridiaceae</taxon>
        <taxon>Clostridium</taxon>
    </lineage>
</organism>
<dbReference type="CDD" id="cd00371">
    <property type="entry name" value="HMA"/>
    <property type="match status" value="1"/>
</dbReference>
<dbReference type="RefSeq" id="WP_106024709.1">
    <property type="nucleotide sequence ID" value="NZ_PVXN01000061.1"/>
</dbReference>
<accession>A0A2T0ALX0</accession>
<dbReference type="Gene3D" id="3.30.70.100">
    <property type="match status" value="1"/>
</dbReference>
<evidence type="ECO:0000313" key="3">
    <source>
        <dbReference type="Proteomes" id="UP000239614"/>
    </source>
</evidence>
<dbReference type="AlphaFoldDB" id="A0A2T0ALX0"/>